<dbReference type="InterPro" id="IPR013785">
    <property type="entry name" value="Aldolase_TIM"/>
</dbReference>
<comment type="similarity">
    <text evidence="2">Belongs to the KHG/KDPG aldolase family.</text>
</comment>
<dbReference type="CDD" id="cd00452">
    <property type="entry name" value="KDPG_aldolase"/>
    <property type="match status" value="1"/>
</dbReference>
<dbReference type="AlphaFoldDB" id="B9CK65"/>
<protein>
    <submittedName>
        <fullName evidence="6">2-dehydro-3-deoxyphosphogluconate aldolase/4-hydroxy-2-oxoglutarate aldolase</fullName>
    </submittedName>
</protein>
<gene>
    <name evidence="6" type="primary">eda</name>
    <name evidence="6" type="ORF">ATORI0001_0409</name>
</gene>
<dbReference type="PANTHER" id="PTHR30246">
    <property type="entry name" value="2-KETO-3-DEOXY-6-PHOSPHOGLUCONATE ALDOLASE"/>
    <property type="match status" value="1"/>
</dbReference>
<comment type="caution">
    <text evidence="6">The sequence shown here is derived from an EMBL/GenBank/DDBJ whole genome shotgun (WGS) entry which is preliminary data.</text>
</comment>
<dbReference type="Proteomes" id="UP000004070">
    <property type="component" value="Unassembled WGS sequence"/>
</dbReference>
<name>B9CK65_LANR4</name>
<evidence type="ECO:0000256" key="2">
    <source>
        <dbReference type="ARBA" id="ARBA00006906"/>
    </source>
</evidence>
<dbReference type="GO" id="GO:0016829">
    <property type="term" value="F:lyase activity"/>
    <property type="evidence" value="ECO:0007669"/>
    <property type="project" value="UniProtKB-KW"/>
</dbReference>
<evidence type="ECO:0000256" key="1">
    <source>
        <dbReference type="ARBA" id="ARBA00004761"/>
    </source>
</evidence>
<evidence type="ECO:0000313" key="6">
    <source>
        <dbReference type="EMBL" id="EEE17730.1"/>
    </source>
</evidence>
<dbReference type="EMBL" id="ACFE01000001">
    <property type="protein sequence ID" value="EEE17730.1"/>
    <property type="molecule type" value="Genomic_DNA"/>
</dbReference>
<accession>B9CK65</accession>
<dbReference type="STRING" id="1383.IV60_GL000417"/>
<dbReference type="GeneID" id="84903926"/>
<keyword evidence="5" id="KW-0119">Carbohydrate metabolism</keyword>
<keyword evidence="4" id="KW-0456">Lyase</keyword>
<comment type="pathway">
    <text evidence="1">Carbohydrate acid metabolism.</text>
</comment>
<dbReference type="Gene3D" id="3.20.20.70">
    <property type="entry name" value="Aldolase class I"/>
    <property type="match status" value="1"/>
</dbReference>
<evidence type="ECO:0000256" key="5">
    <source>
        <dbReference type="ARBA" id="ARBA00023277"/>
    </source>
</evidence>
<evidence type="ECO:0000313" key="7">
    <source>
        <dbReference type="Proteomes" id="UP000004070"/>
    </source>
</evidence>
<sequence length="204" mass="22254">MDASFGSVTQILRGYTYEQVRLVVSLLVGSKVHNVEITLNSDDPYTIIRKISAEFSDHLHIGAGTVLTLNELRNAVNAGATFVLSPTMMSQEMFDFCKEKGIRSVPGAFTPSEIRQCFLDGADIVKVFPANEVSHTYASKVLEPLGSYPLMAVGGVTAANVKEVFSGGYSYVGTAGGIFKKKDIIEMNVKALKEELQFFEENLV</sequence>
<evidence type="ECO:0000256" key="3">
    <source>
        <dbReference type="ARBA" id="ARBA00011233"/>
    </source>
</evidence>
<comment type="subunit">
    <text evidence="3">Homotrimer.</text>
</comment>
<organism evidence="6 7">
    <name type="scientific">Lancefieldella rimae (strain ATCC 49626 / DSM 7090 / CCUG 31168 / NBRC 15546 / VPI D140H-11A)</name>
    <name type="common">Atopobium rimae</name>
    <dbReference type="NCBI Taxonomy" id="553184"/>
    <lineage>
        <taxon>Bacteria</taxon>
        <taxon>Bacillati</taxon>
        <taxon>Actinomycetota</taxon>
        <taxon>Coriobacteriia</taxon>
        <taxon>Coriobacteriales</taxon>
        <taxon>Atopobiaceae</taxon>
        <taxon>Lancefieldella</taxon>
    </lineage>
</organism>
<dbReference type="PANTHER" id="PTHR30246:SF1">
    <property type="entry name" value="2-DEHYDRO-3-DEOXY-6-PHOSPHOGALACTONATE ALDOLASE-RELATED"/>
    <property type="match status" value="1"/>
</dbReference>
<dbReference type="Pfam" id="PF01081">
    <property type="entry name" value="Aldolase"/>
    <property type="match status" value="1"/>
</dbReference>
<dbReference type="eggNOG" id="COG0800">
    <property type="taxonomic scope" value="Bacteria"/>
</dbReference>
<dbReference type="RefSeq" id="WP_003148239.1">
    <property type="nucleotide sequence ID" value="NZ_ACFE01000001.1"/>
</dbReference>
<proteinExistence type="inferred from homology"/>
<dbReference type="InterPro" id="IPR000887">
    <property type="entry name" value="Aldlse_KDPG_KHG"/>
</dbReference>
<reference evidence="6 7" key="1">
    <citation type="submission" date="2009-01" db="EMBL/GenBank/DDBJ databases">
        <authorList>
            <person name="Madupu R."/>
            <person name="Sebastian Y."/>
            <person name="Durkin A.S."/>
            <person name="Torralba M."/>
            <person name="Methe B."/>
            <person name="Sutton G.G."/>
            <person name="Strausberg R.L."/>
            <person name="Nelson K.E."/>
        </authorList>
    </citation>
    <scope>NUCLEOTIDE SEQUENCE [LARGE SCALE GENOMIC DNA]</scope>
    <source>
        <strain evidence="6 7">ATCC 49626</strain>
    </source>
</reference>
<dbReference type="SUPFAM" id="SSF51569">
    <property type="entry name" value="Aldolase"/>
    <property type="match status" value="1"/>
</dbReference>
<evidence type="ECO:0000256" key="4">
    <source>
        <dbReference type="ARBA" id="ARBA00023239"/>
    </source>
</evidence>